<feature type="signal peptide" evidence="1">
    <location>
        <begin position="1"/>
        <end position="27"/>
    </location>
</feature>
<reference evidence="2 3" key="1">
    <citation type="submission" date="2020-08" db="EMBL/GenBank/DDBJ databases">
        <title>Croceimicrobium hydrocarbonivorans gen. nov., sp. nov., a novel marine bacterium isolated from a bacterial consortium that degrades polyethylene terephthalate.</title>
        <authorList>
            <person name="Liu R."/>
        </authorList>
    </citation>
    <scope>NUCLEOTIDE SEQUENCE [LARGE SCALE GENOMIC DNA]</scope>
    <source>
        <strain evidence="2 3">A20-9</strain>
    </source>
</reference>
<dbReference type="EMBL" id="CP060139">
    <property type="protein sequence ID" value="QNR24791.1"/>
    <property type="molecule type" value="Genomic_DNA"/>
</dbReference>
<organism evidence="2 3">
    <name type="scientific">Croceimicrobium hydrocarbonivorans</name>
    <dbReference type="NCBI Taxonomy" id="2761580"/>
    <lineage>
        <taxon>Bacteria</taxon>
        <taxon>Pseudomonadati</taxon>
        <taxon>Bacteroidota</taxon>
        <taxon>Flavobacteriia</taxon>
        <taxon>Flavobacteriales</taxon>
        <taxon>Owenweeksiaceae</taxon>
        <taxon>Croceimicrobium</taxon>
    </lineage>
</organism>
<feature type="chain" id="PRO_5028976942" description="Ig-like domain-containing protein" evidence="1">
    <location>
        <begin position="28"/>
        <end position="213"/>
    </location>
</feature>
<evidence type="ECO:0000256" key="1">
    <source>
        <dbReference type="SAM" id="SignalP"/>
    </source>
</evidence>
<evidence type="ECO:0000313" key="2">
    <source>
        <dbReference type="EMBL" id="QNR24791.1"/>
    </source>
</evidence>
<evidence type="ECO:0000313" key="3">
    <source>
        <dbReference type="Proteomes" id="UP000516305"/>
    </source>
</evidence>
<keyword evidence="1" id="KW-0732">Signal</keyword>
<dbReference type="RefSeq" id="WP_210759318.1">
    <property type="nucleotide sequence ID" value="NZ_CP060139.1"/>
</dbReference>
<dbReference type="Proteomes" id="UP000516305">
    <property type="component" value="Chromosome"/>
</dbReference>
<keyword evidence="3" id="KW-1185">Reference proteome</keyword>
<accession>A0A7H0VGE3</accession>
<sequence>MKTLLQSFFGKLSISLILVLAAQSLSAQVTYTDSVCAGSTDVVYGVTGAAATSHYSWFLNDPTAGTIDSTVSANNGTIEIDWGVVAGTYTLYVVESDQYGCYSDTNSLNIVINPLPTVAIQADSVCEGFSASLTFTLTGTAPWIIDYTDGSTNFTDTANATPYVVSLPNYNTSQTVTVTGLTDANGCAADPSGLPNTPVIIHPKPSTGAIYHY</sequence>
<gene>
    <name evidence="2" type="ORF">H4K34_02805</name>
</gene>
<name>A0A7H0VGE3_9FLAO</name>
<dbReference type="KEGG" id="chyd:H4K34_02805"/>
<dbReference type="AlphaFoldDB" id="A0A7H0VGE3"/>
<evidence type="ECO:0008006" key="4">
    <source>
        <dbReference type="Google" id="ProtNLM"/>
    </source>
</evidence>
<protein>
    <recommendedName>
        <fullName evidence="4">Ig-like domain-containing protein</fullName>
    </recommendedName>
</protein>
<proteinExistence type="predicted"/>